<evidence type="ECO:0000256" key="5">
    <source>
        <dbReference type="ARBA" id="ARBA00022777"/>
    </source>
</evidence>
<dbReference type="Pfam" id="PF08448">
    <property type="entry name" value="PAS_4"/>
    <property type="match status" value="2"/>
</dbReference>
<dbReference type="InterPro" id="IPR005467">
    <property type="entry name" value="His_kinase_dom"/>
</dbReference>
<dbReference type="PROSITE" id="PS50110">
    <property type="entry name" value="RESPONSE_REGULATORY"/>
    <property type="match status" value="1"/>
</dbReference>
<dbReference type="SUPFAM" id="SSF55785">
    <property type="entry name" value="PYP-like sensor domain (PAS domain)"/>
    <property type="match status" value="3"/>
</dbReference>
<dbReference type="Gene3D" id="3.30.565.10">
    <property type="entry name" value="Histidine kinase-like ATPase, C-terminal domain"/>
    <property type="match status" value="1"/>
</dbReference>
<dbReference type="Gene3D" id="3.30.450.40">
    <property type="match status" value="1"/>
</dbReference>
<dbReference type="InterPro" id="IPR003594">
    <property type="entry name" value="HATPase_dom"/>
</dbReference>
<dbReference type="Pfam" id="PF00072">
    <property type="entry name" value="Response_reg"/>
    <property type="match status" value="1"/>
</dbReference>
<dbReference type="PROSITE" id="PS50112">
    <property type="entry name" value="PAS"/>
    <property type="match status" value="2"/>
</dbReference>
<evidence type="ECO:0000313" key="12">
    <source>
        <dbReference type="Proteomes" id="UP000317550"/>
    </source>
</evidence>
<evidence type="ECO:0000259" key="8">
    <source>
        <dbReference type="PROSITE" id="PS50110"/>
    </source>
</evidence>
<dbReference type="SMART" id="SM00388">
    <property type="entry name" value="HisKA"/>
    <property type="match status" value="1"/>
</dbReference>
<feature type="domain" description="Response regulatory" evidence="8">
    <location>
        <begin position="872"/>
        <end position="988"/>
    </location>
</feature>
<dbReference type="PANTHER" id="PTHR43547:SF2">
    <property type="entry name" value="HYBRID SIGNAL TRANSDUCTION HISTIDINE KINASE C"/>
    <property type="match status" value="1"/>
</dbReference>
<dbReference type="AlphaFoldDB" id="A0A516SA88"/>
<dbReference type="PANTHER" id="PTHR43547">
    <property type="entry name" value="TWO-COMPONENT HISTIDINE KINASE"/>
    <property type="match status" value="1"/>
</dbReference>
<dbReference type="SMART" id="SM00086">
    <property type="entry name" value="PAC"/>
    <property type="match status" value="3"/>
</dbReference>
<dbReference type="PRINTS" id="PR00344">
    <property type="entry name" value="BCTRLSENSOR"/>
</dbReference>
<dbReference type="CDD" id="cd00082">
    <property type="entry name" value="HisKA"/>
    <property type="match status" value="1"/>
</dbReference>
<dbReference type="InterPro" id="IPR003018">
    <property type="entry name" value="GAF"/>
</dbReference>
<proteinExistence type="predicted"/>
<dbReference type="SMART" id="SM00387">
    <property type="entry name" value="HATPase_c"/>
    <property type="match status" value="1"/>
</dbReference>
<feature type="domain" description="PAC" evidence="10">
    <location>
        <begin position="561"/>
        <end position="613"/>
    </location>
</feature>
<dbReference type="Pfam" id="PF08447">
    <property type="entry name" value="PAS_3"/>
    <property type="match status" value="1"/>
</dbReference>
<dbReference type="InterPro" id="IPR011006">
    <property type="entry name" value="CheY-like_superfamily"/>
</dbReference>
<dbReference type="InterPro" id="IPR001789">
    <property type="entry name" value="Sig_transdc_resp-reg_receiver"/>
</dbReference>
<dbReference type="NCBIfam" id="TIGR00229">
    <property type="entry name" value="sensory_box"/>
    <property type="match status" value="2"/>
</dbReference>
<evidence type="ECO:0000256" key="1">
    <source>
        <dbReference type="ARBA" id="ARBA00000085"/>
    </source>
</evidence>
<dbReference type="InterPro" id="IPR001610">
    <property type="entry name" value="PAC"/>
</dbReference>
<dbReference type="SMART" id="SM00091">
    <property type="entry name" value="PAS"/>
    <property type="match status" value="3"/>
</dbReference>
<dbReference type="GO" id="GO:0000155">
    <property type="term" value="F:phosphorelay sensor kinase activity"/>
    <property type="evidence" value="ECO:0007669"/>
    <property type="project" value="InterPro"/>
</dbReference>
<reference evidence="12" key="1">
    <citation type="submission" date="2019-07" db="EMBL/GenBank/DDBJ databases">
        <title>Chitinimonas sp. nov., isolated from Ny-Alesund, arctica soil.</title>
        <authorList>
            <person name="Xu Q."/>
            <person name="Peng F."/>
        </authorList>
    </citation>
    <scope>NUCLEOTIDE SEQUENCE [LARGE SCALE GENOMIC DNA]</scope>
    <source>
        <strain evidence="12">R3-44</strain>
    </source>
</reference>
<dbReference type="InterPro" id="IPR004358">
    <property type="entry name" value="Sig_transdc_His_kin-like_C"/>
</dbReference>
<feature type="domain" description="PAS" evidence="9">
    <location>
        <begin position="184"/>
        <end position="223"/>
    </location>
</feature>
<comment type="catalytic activity">
    <reaction evidence="1">
        <text>ATP + protein L-histidine = ADP + protein N-phospho-L-histidine.</text>
        <dbReference type="EC" id="2.7.13.3"/>
    </reaction>
</comment>
<evidence type="ECO:0000256" key="3">
    <source>
        <dbReference type="ARBA" id="ARBA00022553"/>
    </source>
</evidence>
<feature type="domain" description="Histidine kinase" evidence="7">
    <location>
        <begin position="631"/>
        <end position="849"/>
    </location>
</feature>
<keyword evidence="4" id="KW-0808">Transferase</keyword>
<evidence type="ECO:0000256" key="4">
    <source>
        <dbReference type="ARBA" id="ARBA00022679"/>
    </source>
</evidence>
<evidence type="ECO:0000256" key="2">
    <source>
        <dbReference type="ARBA" id="ARBA00012438"/>
    </source>
</evidence>
<dbReference type="InterPro" id="IPR003661">
    <property type="entry name" value="HisK_dim/P_dom"/>
</dbReference>
<dbReference type="InterPro" id="IPR035965">
    <property type="entry name" value="PAS-like_dom_sf"/>
</dbReference>
<dbReference type="OrthoDB" id="9757990at2"/>
<dbReference type="EC" id="2.7.13.3" evidence="2"/>
<dbReference type="InterPro" id="IPR013655">
    <property type="entry name" value="PAS_fold_3"/>
</dbReference>
<evidence type="ECO:0000259" key="10">
    <source>
        <dbReference type="PROSITE" id="PS50113"/>
    </source>
</evidence>
<feature type="modified residue" description="4-aspartylphosphate" evidence="6">
    <location>
        <position position="921"/>
    </location>
</feature>
<dbReference type="RefSeq" id="WP_143855977.1">
    <property type="nucleotide sequence ID" value="NZ_CP041730.1"/>
</dbReference>
<dbReference type="InterPro" id="IPR036890">
    <property type="entry name" value="HATPase_C_sf"/>
</dbReference>
<dbReference type="SUPFAM" id="SSF52172">
    <property type="entry name" value="CheY-like"/>
    <property type="match status" value="1"/>
</dbReference>
<dbReference type="InterPro" id="IPR000700">
    <property type="entry name" value="PAS-assoc_C"/>
</dbReference>
<dbReference type="InterPro" id="IPR036097">
    <property type="entry name" value="HisK_dim/P_sf"/>
</dbReference>
<dbReference type="InterPro" id="IPR029016">
    <property type="entry name" value="GAF-like_dom_sf"/>
</dbReference>
<protein>
    <recommendedName>
        <fullName evidence="2">histidine kinase</fullName>
        <ecNumber evidence="2">2.7.13.3</ecNumber>
    </recommendedName>
</protein>
<dbReference type="PROSITE" id="PS50109">
    <property type="entry name" value="HIS_KIN"/>
    <property type="match status" value="1"/>
</dbReference>
<feature type="domain" description="PAC" evidence="10">
    <location>
        <begin position="262"/>
        <end position="314"/>
    </location>
</feature>
<evidence type="ECO:0000313" key="11">
    <source>
        <dbReference type="EMBL" id="QDQ25052.1"/>
    </source>
</evidence>
<evidence type="ECO:0000256" key="6">
    <source>
        <dbReference type="PROSITE-ProRule" id="PRU00169"/>
    </source>
</evidence>
<dbReference type="EMBL" id="CP041730">
    <property type="protein sequence ID" value="QDQ25052.1"/>
    <property type="molecule type" value="Genomic_DNA"/>
</dbReference>
<dbReference type="SMART" id="SM00065">
    <property type="entry name" value="GAF"/>
    <property type="match status" value="1"/>
</dbReference>
<dbReference type="CDD" id="cd17580">
    <property type="entry name" value="REC_2_DhkD-like"/>
    <property type="match status" value="1"/>
</dbReference>
<keyword evidence="12" id="KW-1185">Reference proteome</keyword>
<dbReference type="InterPro" id="IPR000014">
    <property type="entry name" value="PAS"/>
</dbReference>
<evidence type="ECO:0000259" key="7">
    <source>
        <dbReference type="PROSITE" id="PS50109"/>
    </source>
</evidence>
<keyword evidence="5" id="KW-0418">Kinase</keyword>
<dbReference type="SMART" id="SM00448">
    <property type="entry name" value="REC"/>
    <property type="match status" value="1"/>
</dbReference>
<dbReference type="KEGG" id="cari:FNU76_01075"/>
<dbReference type="Gene3D" id="3.40.50.2300">
    <property type="match status" value="1"/>
</dbReference>
<dbReference type="SUPFAM" id="SSF47384">
    <property type="entry name" value="Homodimeric domain of signal transducing histidine kinase"/>
    <property type="match status" value="1"/>
</dbReference>
<dbReference type="Proteomes" id="UP000317550">
    <property type="component" value="Chromosome"/>
</dbReference>
<accession>A0A516SA88</accession>
<sequence>MPRKPTPGDHRPDGLVGYAESTPTGLGLTPLRIQHDMNAAPPSALASSAAILDMPLVLREGLPMAAYACDADGRIRWFNRRAASLWGREPLIQDGRELYCGAYQLLDLDGSSFAHDKQPMAQVLRTGTGNHEQEVIVQRQDGTRAVALLQIEPVFDEGQVLIGAICCCTETTARYQTLQALHENQRTPSELLQALPAAIYTTDAKGYITSFNAAAVALWGWEPVIGSSQWCGAWRLLWPDGTHLPHEECPMAITLKEGRPLRGIEAMAERRDGSRVPFLAYPSPIWDEHGTLIGAVNMLVDYTAQKHSERRLRDEANINETLSHISEMLVTELALPKIAQLVTDGATKLIAAQFGAFFYNAQDGQGERYMMYAISGEVHEVASPFTVAPDTDMLRRLFQGHGAVRVDDLTQVPGYKESVLGHAAQTIKSHLAVPVISNSGEFLGALLFGHSLAGVFTERHEQLIGGVANQAAIAIDNARLYTRLQEVAERLSLALSAAKLGDWSWMVESDLVTFSENAARIFGITAEPLKPWSEMVDMIHAEDREQVIQAIGQAVITRQPTSIECRIARPDGRSVWVSAWGMANSHVDGANQGLFGVIQDISERKQMEEELRKRASALADTDKRKDEFLATLAHELRNPLAPLRTSLEVLQRKDCTEAQYVAARAVMSRQVAQMAILIDELLDVSRISSGKVILRRENIGLQAIIDHALEMTLPLITEYGHRISVNIPAAPVYLHADKTRLAQTLSNLLNNAAKYTPKGGDIWLDATVDGHDIVINIRDSGIGIASEMLERVFDVFLQIDRNFEQAEGGLGIGLSLAKRLTALHGGSLTAHSEGLGKGSLFTLRLPLLANLEAPMHDTLPISAEHGASTARRILVVDDNVDCLESMAMLLELEGHEVLRAQDGLDAYRIAMQKRPDIVFMDIGLPKLNGYETAQKLREDYGSQALTLVAISGWGQDKDRTLSLQAGFDFHLVKPVDFSALTMVINEGRPGA</sequence>
<dbReference type="CDD" id="cd00130">
    <property type="entry name" value="PAS"/>
    <property type="match status" value="3"/>
</dbReference>
<dbReference type="Gene3D" id="2.10.70.100">
    <property type="match status" value="1"/>
</dbReference>
<dbReference type="Pfam" id="PF13185">
    <property type="entry name" value="GAF_2"/>
    <property type="match status" value="1"/>
</dbReference>
<dbReference type="InterPro" id="IPR013656">
    <property type="entry name" value="PAS_4"/>
</dbReference>
<dbReference type="Pfam" id="PF02518">
    <property type="entry name" value="HATPase_c"/>
    <property type="match status" value="1"/>
</dbReference>
<evidence type="ECO:0000259" key="9">
    <source>
        <dbReference type="PROSITE" id="PS50112"/>
    </source>
</evidence>
<feature type="domain" description="PAS" evidence="9">
    <location>
        <begin position="508"/>
        <end position="558"/>
    </location>
</feature>
<dbReference type="Pfam" id="PF00512">
    <property type="entry name" value="HisKA"/>
    <property type="match status" value="1"/>
</dbReference>
<dbReference type="SUPFAM" id="SSF55874">
    <property type="entry name" value="ATPase domain of HSP90 chaperone/DNA topoisomerase II/histidine kinase"/>
    <property type="match status" value="1"/>
</dbReference>
<keyword evidence="3 6" id="KW-0597">Phosphoprotein</keyword>
<dbReference type="Gene3D" id="3.30.450.20">
    <property type="entry name" value="PAS domain"/>
    <property type="match status" value="3"/>
</dbReference>
<dbReference type="Gene3D" id="1.10.287.130">
    <property type="match status" value="1"/>
</dbReference>
<name>A0A516SA88_9NEIS</name>
<dbReference type="PROSITE" id="PS50113">
    <property type="entry name" value="PAC"/>
    <property type="match status" value="3"/>
</dbReference>
<dbReference type="SUPFAM" id="SSF55781">
    <property type="entry name" value="GAF domain-like"/>
    <property type="match status" value="1"/>
</dbReference>
<gene>
    <name evidence="11" type="ORF">FNU76_01075</name>
</gene>
<organism evidence="11 12">
    <name type="scientific">Chitinimonas arctica</name>
    <dbReference type="NCBI Taxonomy" id="2594795"/>
    <lineage>
        <taxon>Bacteria</taxon>
        <taxon>Pseudomonadati</taxon>
        <taxon>Pseudomonadota</taxon>
        <taxon>Betaproteobacteria</taxon>
        <taxon>Neisseriales</taxon>
        <taxon>Chitinibacteraceae</taxon>
        <taxon>Chitinimonas</taxon>
    </lineage>
</organism>
<feature type="domain" description="PAC" evidence="10">
    <location>
        <begin position="131"/>
        <end position="183"/>
    </location>
</feature>